<gene>
    <name evidence="1" type="ORF">GP486_007823</name>
</gene>
<protein>
    <submittedName>
        <fullName evidence="1">Uncharacterized protein</fullName>
    </submittedName>
</protein>
<dbReference type="AlphaFoldDB" id="A0A9P8IF69"/>
<organism evidence="1 2">
    <name type="scientific">Trichoglossum hirsutum</name>
    <dbReference type="NCBI Taxonomy" id="265104"/>
    <lineage>
        <taxon>Eukaryota</taxon>
        <taxon>Fungi</taxon>
        <taxon>Dikarya</taxon>
        <taxon>Ascomycota</taxon>
        <taxon>Pezizomycotina</taxon>
        <taxon>Geoglossomycetes</taxon>
        <taxon>Geoglossales</taxon>
        <taxon>Geoglossaceae</taxon>
        <taxon>Trichoglossum</taxon>
    </lineage>
</organism>
<reference evidence="1" key="1">
    <citation type="submission" date="2021-03" db="EMBL/GenBank/DDBJ databases">
        <title>Comparative genomics and phylogenomic investigation of the class Geoglossomycetes provide insights into ecological specialization and systematics.</title>
        <authorList>
            <person name="Melie T."/>
            <person name="Pirro S."/>
            <person name="Miller A.N."/>
            <person name="Quandt A."/>
        </authorList>
    </citation>
    <scope>NUCLEOTIDE SEQUENCE</scope>
    <source>
        <strain evidence="1">CAQ_001_2017</strain>
    </source>
</reference>
<evidence type="ECO:0000313" key="1">
    <source>
        <dbReference type="EMBL" id="KAH0548635.1"/>
    </source>
</evidence>
<accession>A0A9P8IF69</accession>
<dbReference type="EMBL" id="JAGHQM010002460">
    <property type="protein sequence ID" value="KAH0548635.1"/>
    <property type="molecule type" value="Genomic_DNA"/>
</dbReference>
<name>A0A9P8IF69_9PEZI</name>
<keyword evidence="2" id="KW-1185">Reference proteome</keyword>
<dbReference type="Proteomes" id="UP000750711">
    <property type="component" value="Unassembled WGS sequence"/>
</dbReference>
<comment type="caution">
    <text evidence="1">The sequence shown here is derived from an EMBL/GenBank/DDBJ whole genome shotgun (WGS) entry which is preliminary data.</text>
</comment>
<sequence length="188" mass="21297">MFSTTIQIQTLILSSASRPVDEVINSMLDGHSDNEVYDILKAILSTGIEHDEQVSEIIRAAWSKLLSTGCWHSFFPDEHTLKTTFQYNEAIKPAIDRLANQDRNIMASIRAITTRWRVPLQDLFLPELRPTTWSRPVTRALATLAGQVPNRVVVVTLIRQVNEKRIRSRLSNSKQKTCIMPADIVEAS</sequence>
<proteinExistence type="predicted"/>
<evidence type="ECO:0000313" key="2">
    <source>
        <dbReference type="Proteomes" id="UP000750711"/>
    </source>
</evidence>